<dbReference type="EMBL" id="PCXQ01000005">
    <property type="protein sequence ID" value="PJE50760.1"/>
    <property type="molecule type" value="Genomic_DNA"/>
</dbReference>
<evidence type="ECO:0000313" key="2">
    <source>
        <dbReference type="Proteomes" id="UP000228496"/>
    </source>
</evidence>
<accession>A0A2J0Q725</accession>
<dbReference type="Pfam" id="PF21840">
    <property type="entry name" value="DUF6899"/>
    <property type="match status" value="1"/>
</dbReference>
<organism evidence="1 2">
    <name type="scientific">Candidatus Yanofskybacteria bacterium CG10_big_fil_rev_8_21_14_0_10_36_16</name>
    <dbReference type="NCBI Taxonomy" id="1975096"/>
    <lineage>
        <taxon>Bacteria</taxon>
        <taxon>Candidatus Yanofskyibacteriota</taxon>
    </lineage>
</organism>
<dbReference type="Proteomes" id="UP000228496">
    <property type="component" value="Unassembled WGS sequence"/>
</dbReference>
<evidence type="ECO:0000313" key="1">
    <source>
        <dbReference type="EMBL" id="PJE50760.1"/>
    </source>
</evidence>
<protein>
    <submittedName>
        <fullName evidence="1">Uncharacterized protein</fullName>
    </submittedName>
</protein>
<name>A0A2J0Q725_9BACT</name>
<dbReference type="AlphaFoldDB" id="A0A2J0Q725"/>
<gene>
    <name evidence="1" type="ORF">COV29_03450</name>
</gene>
<sequence>MPYVEQPDRAPIFKALGPVVRNAVQDIKVNSDLFEVYVKTLVQLDEELEGLVKGLYLPESPEHHGAVFRLAKAIFEVSLRHKYDGAYLGELNYAVTQFIQLVPRKKVEIGDWNEEFRYWIYARTVSALNCVAHVLAGRAREACGVFEDVKDEYKRRVNSAYEAVQIIKNGDCFDTPYYTRLIEVVDNRGDHVGYQEVMLKRSKETVGENVLRGVFAIQKGQD</sequence>
<dbReference type="InterPro" id="IPR054194">
    <property type="entry name" value="DUF6899"/>
</dbReference>
<reference evidence="1 2" key="1">
    <citation type="submission" date="2017-09" db="EMBL/GenBank/DDBJ databases">
        <title>Depth-based differentiation of microbial function through sediment-hosted aquifers and enrichment of novel symbionts in the deep terrestrial subsurface.</title>
        <authorList>
            <person name="Probst A.J."/>
            <person name="Ladd B."/>
            <person name="Jarett J.K."/>
            <person name="Geller-Mcgrath D.E."/>
            <person name="Sieber C.M."/>
            <person name="Emerson J.B."/>
            <person name="Anantharaman K."/>
            <person name="Thomas B.C."/>
            <person name="Malmstrom R."/>
            <person name="Stieglmeier M."/>
            <person name="Klingl A."/>
            <person name="Woyke T."/>
            <person name="Ryan C.M."/>
            <person name="Banfield J.F."/>
        </authorList>
    </citation>
    <scope>NUCLEOTIDE SEQUENCE [LARGE SCALE GENOMIC DNA]</scope>
    <source>
        <strain evidence="1">CG10_big_fil_rev_8_21_14_0_10_36_16</strain>
    </source>
</reference>
<proteinExistence type="predicted"/>
<comment type="caution">
    <text evidence="1">The sequence shown here is derived from an EMBL/GenBank/DDBJ whole genome shotgun (WGS) entry which is preliminary data.</text>
</comment>